<evidence type="ECO:0000256" key="6">
    <source>
        <dbReference type="ARBA" id="ARBA00005412"/>
    </source>
</evidence>
<dbReference type="GO" id="GO:0009073">
    <property type="term" value="P:aromatic amino acid family biosynthetic process"/>
    <property type="evidence" value="ECO:0007669"/>
    <property type="project" value="UniProtKB-KW"/>
</dbReference>
<dbReference type="EMBL" id="CAEZZG010000001">
    <property type="protein sequence ID" value="CAB4745183.1"/>
    <property type="molecule type" value="Genomic_DNA"/>
</dbReference>
<evidence type="ECO:0000256" key="11">
    <source>
        <dbReference type="ARBA" id="ARBA00022723"/>
    </source>
</evidence>
<dbReference type="Pfam" id="PF01761">
    <property type="entry name" value="DHQ_synthase"/>
    <property type="match status" value="1"/>
</dbReference>
<dbReference type="Gene3D" id="3.40.50.1970">
    <property type="match status" value="1"/>
</dbReference>
<keyword evidence="13" id="KW-0862">Zinc</keyword>
<dbReference type="InterPro" id="IPR056179">
    <property type="entry name" value="DHQS_C"/>
</dbReference>
<keyword evidence="9" id="KW-0963">Cytoplasm</keyword>
<comment type="catalytic activity">
    <reaction evidence="1">
        <text>7-phospho-2-dehydro-3-deoxy-D-arabino-heptonate = 3-dehydroquinate + phosphate</text>
        <dbReference type="Rhea" id="RHEA:21968"/>
        <dbReference type="ChEBI" id="CHEBI:32364"/>
        <dbReference type="ChEBI" id="CHEBI:43474"/>
        <dbReference type="ChEBI" id="CHEBI:58394"/>
        <dbReference type="EC" id="4.2.3.4"/>
    </reaction>
</comment>
<dbReference type="PIRSF" id="PIRSF001455">
    <property type="entry name" value="DHQ_synth"/>
    <property type="match status" value="1"/>
</dbReference>
<evidence type="ECO:0000259" key="19">
    <source>
        <dbReference type="Pfam" id="PF24621"/>
    </source>
</evidence>
<comment type="subcellular location">
    <subcellularLocation>
        <location evidence="4">Cytoplasm</location>
    </subcellularLocation>
</comment>
<dbReference type="InterPro" id="IPR030963">
    <property type="entry name" value="DHQ_synth_fam"/>
</dbReference>
<accession>A0A6J6TED7</accession>
<reference evidence="20" key="1">
    <citation type="submission" date="2020-05" db="EMBL/GenBank/DDBJ databases">
        <authorList>
            <person name="Chiriac C."/>
            <person name="Salcher M."/>
            <person name="Ghai R."/>
            <person name="Kavagutti S V."/>
        </authorList>
    </citation>
    <scope>NUCLEOTIDE SEQUENCE</scope>
</reference>
<evidence type="ECO:0000256" key="14">
    <source>
        <dbReference type="ARBA" id="ARBA00023027"/>
    </source>
</evidence>
<organism evidence="20">
    <name type="scientific">freshwater metagenome</name>
    <dbReference type="NCBI Taxonomy" id="449393"/>
    <lineage>
        <taxon>unclassified sequences</taxon>
        <taxon>metagenomes</taxon>
        <taxon>ecological metagenomes</taxon>
    </lineage>
</organism>
<dbReference type="PANTHER" id="PTHR43622">
    <property type="entry name" value="3-DEHYDROQUINATE SYNTHASE"/>
    <property type="match status" value="1"/>
</dbReference>
<evidence type="ECO:0000256" key="2">
    <source>
        <dbReference type="ARBA" id="ARBA00001911"/>
    </source>
</evidence>
<dbReference type="EC" id="4.2.3.4" evidence="7"/>
<dbReference type="GO" id="GO:0046872">
    <property type="term" value="F:metal ion binding"/>
    <property type="evidence" value="ECO:0007669"/>
    <property type="project" value="UniProtKB-KW"/>
</dbReference>
<evidence type="ECO:0000256" key="16">
    <source>
        <dbReference type="ARBA" id="ARBA00023239"/>
    </source>
</evidence>
<feature type="domain" description="3-dehydroquinate synthase N-terminal" evidence="18">
    <location>
        <begin position="63"/>
        <end position="174"/>
    </location>
</feature>
<evidence type="ECO:0000256" key="15">
    <source>
        <dbReference type="ARBA" id="ARBA00023141"/>
    </source>
</evidence>
<dbReference type="InterPro" id="IPR016037">
    <property type="entry name" value="DHQ_synth_AroB"/>
</dbReference>
<comment type="cofactor">
    <cofactor evidence="2">
        <name>NAD(+)</name>
        <dbReference type="ChEBI" id="CHEBI:57540"/>
    </cofactor>
</comment>
<feature type="domain" description="3-dehydroquinate synthase C-terminal" evidence="19">
    <location>
        <begin position="176"/>
        <end position="310"/>
    </location>
</feature>
<dbReference type="PANTHER" id="PTHR43622:SF7">
    <property type="entry name" value="3-DEHYDROQUINATE SYNTHASE, CHLOROPLASTIC"/>
    <property type="match status" value="1"/>
</dbReference>
<dbReference type="GO" id="GO:0000166">
    <property type="term" value="F:nucleotide binding"/>
    <property type="evidence" value="ECO:0007669"/>
    <property type="project" value="UniProtKB-KW"/>
</dbReference>
<evidence type="ECO:0000256" key="9">
    <source>
        <dbReference type="ARBA" id="ARBA00022490"/>
    </source>
</evidence>
<keyword evidence="17" id="KW-0170">Cobalt</keyword>
<comment type="pathway">
    <text evidence="5">Metabolic intermediate biosynthesis; chorismate biosynthesis; chorismate from D-erythrose 4-phosphate and phosphoenolpyruvate: step 2/7.</text>
</comment>
<evidence type="ECO:0000256" key="1">
    <source>
        <dbReference type="ARBA" id="ARBA00001393"/>
    </source>
</evidence>
<evidence type="ECO:0000256" key="4">
    <source>
        <dbReference type="ARBA" id="ARBA00004496"/>
    </source>
</evidence>
<dbReference type="GO" id="GO:0003856">
    <property type="term" value="F:3-dehydroquinate synthase activity"/>
    <property type="evidence" value="ECO:0007669"/>
    <property type="project" value="UniProtKB-EC"/>
</dbReference>
<evidence type="ECO:0000259" key="18">
    <source>
        <dbReference type="Pfam" id="PF01761"/>
    </source>
</evidence>
<evidence type="ECO:0000313" key="20">
    <source>
        <dbReference type="EMBL" id="CAB4745183.1"/>
    </source>
</evidence>
<dbReference type="InterPro" id="IPR050071">
    <property type="entry name" value="Dehydroquinate_synthase"/>
</dbReference>
<evidence type="ECO:0000256" key="12">
    <source>
        <dbReference type="ARBA" id="ARBA00022741"/>
    </source>
</evidence>
<keyword evidence="14" id="KW-0520">NAD</keyword>
<dbReference type="CDD" id="cd08195">
    <property type="entry name" value="DHQS"/>
    <property type="match status" value="1"/>
</dbReference>
<dbReference type="Gene3D" id="1.20.1090.10">
    <property type="entry name" value="Dehydroquinate synthase-like - alpha domain"/>
    <property type="match status" value="1"/>
</dbReference>
<proteinExistence type="inferred from homology"/>
<dbReference type="SUPFAM" id="SSF56796">
    <property type="entry name" value="Dehydroquinate synthase-like"/>
    <property type="match status" value="1"/>
</dbReference>
<name>A0A6J6TED7_9ZZZZ</name>
<evidence type="ECO:0000256" key="13">
    <source>
        <dbReference type="ARBA" id="ARBA00022833"/>
    </source>
</evidence>
<keyword evidence="15" id="KW-0057">Aromatic amino acid biosynthesis</keyword>
<evidence type="ECO:0000256" key="17">
    <source>
        <dbReference type="ARBA" id="ARBA00023285"/>
    </source>
</evidence>
<evidence type="ECO:0000256" key="10">
    <source>
        <dbReference type="ARBA" id="ARBA00022605"/>
    </source>
</evidence>
<keyword evidence="11" id="KW-0479">Metal-binding</keyword>
<protein>
    <recommendedName>
        <fullName evidence="8">3-dehydroquinate synthase</fullName>
        <ecNumber evidence="7">4.2.3.4</ecNumber>
    </recommendedName>
</protein>
<keyword evidence="10" id="KW-0028">Amino-acid biosynthesis</keyword>
<dbReference type="NCBIfam" id="TIGR01357">
    <property type="entry name" value="aroB"/>
    <property type="match status" value="1"/>
</dbReference>
<evidence type="ECO:0000256" key="5">
    <source>
        <dbReference type="ARBA" id="ARBA00004661"/>
    </source>
</evidence>
<comment type="similarity">
    <text evidence="6">Belongs to the sugar phosphate cyclases superfamily. Dehydroquinate synthase family.</text>
</comment>
<evidence type="ECO:0000256" key="8">
    <source>
        <dbReference type="ARBA" id="ARBA00017684"/>
    </source>
</evidence>
<dbReference type="InterPro" id="IPR030960">
    <property type="entry name" value="DHQS/DOIS_N"/>
</dbReference>
<dbReference type="Pfam" id="PF24621">
    <property type="entry name" value="DHQS_C"/>
    <property type="match status" value="1"/>
</dbReference>
<evidence type="ECO:0000256" key="3">
    <source>
        <dbReference type="ARBA" id="ARBA00001941"/>
    </source>
</evidence>
<keyword evidence="16" id="KW-0456">Lyase</keyword>
<gene>
    <name evidence="20" type="ORF">UFOPK2844_00072</name>
</gene>
<dbReference type="AlphaFoldDB" id="A0A6J6TED7"/>
<comment type="cofactor">
    <cofactor evidence="3">
        <name>Co(2+)</name>
        <dbReference type="ChEBI" id="CHEBI:48828"/>
    </cofactor>
</comment>
<sequence>MRSISISAEREYSINFDRKWRDALVEISKSYEKILIVAPVELVTLLKIDNIAKSLDSQVQLVSTPSGEAAKSPDFLLEMWEVCGEFGLTRSDCIVGIGGGATTDLAGFVAATWLRGIAWHAIPTSLAGMVDAAIGGKTGINSEHGKNLIGSFHSPVSVTIDESFLQSLPARDFNAGMAEVIKAGFIADTVILDLANDGKKNISELIWRSIDVKAKIVSSDFKENRLREILNYGHTLGHAVEKLEGYKLRHGEAVSIGLVFAAELSNQLGKIASEIVVQHRELLQKYELPVSYKSGEFPKLLSLMSSDKKARGASLRFIGLEGVAKPIWLENVTNDQLASAYERISS</sequence>
<dbReference type="GO" id="GO:0008652">
    <property type="term" value="P:amino acid biosynthetic process"/>
    <property type="evidence" value="ECO:0007669"/>
    <property type="project" value="UniProtKB-KW"/>
</dbReference>
<dbReference type="GO" id="GO:0005737">
    <property type="term" value="C:cytoplasm"/>
    <property type="evidence" value="ECO:0007669"/>
    <property type="project" value="UniProtKB-SubCell"/>
</dbReference>
<keyword evidence="12" id="KW-0547">Nucleotide-binding</keyword>
<evidence type="ECO:0000256" key="7">
    <source>
        <dbReference type="ARBA" id="ARBA00013031"/>
    </source>
</evidence>